<gene>
    <name evidence="9" type="ORF">EV693_1091</name>
</gene>
<keyword evidence="4" id="KW-1003">Cell membrane</keyword>
<evidence type="ECO:0000256" key="4">
    <source>
        <dbReference type="ARBA" id="ARBA00022475"/>
    </source>
</evidence>
<feature type="transmembrane region" description="Helical" evidence="8">
    <location>
        <begin position="443"/>
        <end position="462"/>
    </location>
</feature>
<dbReference type="InterPro" id="IPR000060">
    <property type="entry name" value="BCCT_transptr"/>
</dbReference>
<dbReference type="AlphaFoldDB" id="A0A4V2SJS4"/>
<dbReference type="Pfam" id="PF02028">
    <property type="entry name" value="BCCT"/>
    <property type="match status" value="1"/>
</dbReference>
<feature type="transmembrane region" description="Helical" evidence="8">
    <location>
        <begin position="315"/>
        <end position="333"/>
    </location>
</feature>
<keyword evidence="3" id="KW-0813">Transport</keyword>
<reference evidence="9 10" key="1">
    <citation type="submission" date="2019-03" db="EMBL/GenBank/DDBJ databases">
        <title>Genomic Encyclopedia of Type Strains, Phase IV (KMG-IV): sequencing the most valuable type-strain genomes for metagenomic binning, comparative biology and taxonomic classification.</title>
        <authorList>
            <person name="Goeker M."/>
        </authorList>
    </citation>
    <scope>NUCLEOTIDE SEQUENCE [LARGE SCALE GENOMIC DNA]</scope>
    <source>
        <strain evidence="9 10">DSM 16380</strain>
    </source>
</reference>
<feature type="transmembrane region" description="Helical" evidence="8">
    <location>
        <begin position="468"/>
        <end position="488"/>
    </location>
</feature>
<evidence type="ECO:0000313" key="9">
    <source>
        <dbReference type="EMBL" id="TCP16786.1"/>
    </source>
</evidence>
<keyword evidence="6 8" id="KW-1133">Transmembrane helix</keyword>
<evidence type="ECO:0000256" key="1">
    <source>
        <dbReference type="ARBA" id="ARBA00004651"/>
    </source>
</evidence>
<evidence type="ECO:0000313" key="10">
    <source>
        <dbReference type="Proteomes" id="UP000295537"/>
    </source>
</evidence>
<dbReference type="RefSeq" id="WP_132501546.1">
    <property type="nucleotide sequence ID" value="NZ_LVXA01000001.1"/>
</dbReference>
<keyword evidence="7 8" id="KW-0472">Membrane</keyword>
<protein>
    <submittedName>
        <fullName evidence="9">Choline/glycine/proline betaine transport protein</fullName>
    </submittedName>
</protein>
<dbReference type="PANTHER" id="PTHR30047:SF7">
    <property type="entry name" value="HIGH-AFFINITY CHOLINE TRANSPORT PROTEIN"/>
    <property type="match status" value="1"/>
</dbReference>
<accession>A0A4V2SJS4</accession>
<dbReference type="Proteomes" id="UP000295537">
    <property type="component" value="Unassembled WGS sequence"/>
</dbReference>
<comment type="caution">
    <text evidence="9">The sequence shown here is derived from an EMBL/GenBank/DDBJ whole genome shotgun (WGS) entry which is preliminary data.</text>
</comment>
<evidence type="ECO:0000256" key="6">
    <source>
        <dbReference type="ARBA" id="ARBA00022989"/>
    </source>
</evidence>
<comment type="similarity">
    <text evidence="2">Belongs to the BCCT transporter (TC 2.A.15) family.</text>
</comment>
<proteinExistence type="inferred from homology"/>
<sequence length="655" mass="75076">MKNFFAPTTFNLTVVTSGLICCLFCILGVLLYPNEILNGLNFIRHHIFNNFSWFYISCCAFFLLFLAFLVLSRYGDIKLGTDEEEPEFSLKSWFSLLFTAGMGIGIIFLGVAEPLSHQISPIDEQNITQSALFHSIFHWSINAWAIYGLIALAIAYFGFRYKLPLSLRSCFYPLFKQKINSRIGDLIDILGLCTTLFGLITTLAYGAIRLAAAIESVSAFDQTKLVVQIVLLSIFTGAILLSMQRLSKGLRFISELNLSLTLMLLVFILATGPTVYLLSAFTENIGTYFSGLVSASFRTYIYNFAQFEWFRDWTVFYWAWWFAWAPAFGIFIARISRGRSIREFVLGVLIVPSFFFILWFTVFGNGAIWINEHLANGELTHWIDSSGKLLFSFLNYLPFSPLLQGLSLIIVMLFFLTTIDFGIYTLNNIASKDKSLVSPRWQAVMWGAVITLTTSLLFNIGGVEALQALMSMFSLPFAGLMILMAISLQKGLMNDYHYYHTEFAQTNTWTAENWRDRLDHLLNQHKQQEMLTFLKRTALPAMRELRQTLIGEYHLSVHLESDFANKKPFILLTIYTHTIRDFHYGIRTTVLDISQTLIQDENLPHLTEAKSYVSTTFFEDEQESYEVHHLTEQELIGDILQKYARFLTEIQKRSV</sequence>
<dbReference type="OrthoDB" id="9775735at2"/>
<keyword evidence="10" id="KW-1185">Reference proteome</keyword>
<feature type="transmembrane region" description="Helical" evidence="8">
    <location>
        <begin position="93"/>
        <end position="112"/>
    </location>
</feature>
<organism evidence="9 10">
    <name type="scientific">Nicoletella semolina</name>
    <dbReference type="NCBI Taxonomy" id="271160"/>
    <lineage>
        <taxon>Bacteria</taxon>
        <taxon>Pseudomonadati</taxon>
        <taxon>Pseudomonadota</taxon>
        <taxon>Gammaproteobacteria</taxon>
        <taxon>Pasteurellales</taxon>
        <taxon>Pasteurellaceae</taxon>
        <taxon>Nicoletella</taxon>
    </lineage>
</organism>
<evidence type="ECO:0000256" key="3">
    <source>
        <dbReference type="ARBA" id="ARBA00022448"/>
    </source>
</evidence>
<dbReference type="GO" id="GO:0022857">
    <property type="term" value="F:transmembrane transporter activity"/>
    <property type="evidence" value="ECO:0007669"/>
    <property type="project" value="InterPro"/>
</dbReference>
<feature type="transmembrane region" description="Helical" evidence="8">
    <location>
        <begin position="12"/>
        <end position="32"/>
    </location>
</feature>
<dbReference type="PANTHER" id="PTHR30047">
    <property type="entry name" value="HIGH-AFFINITY CHOLINE TRANSPORT PROTEIN-RELATED"/>
    <property type="match status" value="1"/>
</dbReference>
<feature type="transmembrane region" description="Helical" evidence="8">
    <location>
        <begin position="186"/>
        <end position="205"/>
    </location>
</feature>
<feature type="transmembrane region" description="Helical" evidence="8">
    <location>
        <begin position="256"/>
        <end position="278"/>
    </location>
</feature>
<dbReference type="NCBIfam" id="TIGR00842">
    <property type="entry name" value="bcct"/>
    <property type="match status" value="1"/>
</dbReference>
<dbReference type="EMBL" id="SLXJ01000009">
    <property type="protein sequence ID" value="TCP16786.1"/>
    <property type="molecule type" value="Genomic_DNA"/>
</dbReference>
<evidence type="ECO:0000256" key="8">
    <source>
        <dbReference type="SAM" id="Phobius"/>
    </source>
</evidence>
<feature type="transmembrane region" description="Helical" evidence="8">
    <location>
        <begin position="136"/>
        <end position="159"/>
    </location>
</feature>
<comment type="subcellular location">
    <subcellularLocation>
        <location evidence="1">Cell membrane</location>
        <topology evidence="1">Multi-pass membrane protein</topology>
    </subcellularLocation>
</comment>
<evidence type="ECO:0000256" key="5">
    <source>
        <dbReference type="ARBA" id="ARBA00022692"/>
    </source>
</evidence>
<dbReference type="GO" id="GO:0005886">
    <property type="term" value="C:plasma membrane"/>
    <property type="evidence" value="ECO:0007669"/>
    <property type="project" value="UniProtKB-SubCell"/>
</dbReference>
<dbReference type="InterPro" id="IPR018093">
    <property type="entry name" value="BCCT_CS"/>
</dbReference>
<feature type="transmembrane region" description="Helical" evidence="8">
    <location>
        <begin position="345"/>
        <end position="370"/>
    </location>
</feature>
<feature type="transmembrane region" description="Helical" evidence="8">
    <location>
        <begin position="402"/>
        <end position="423"/>
    </location>
</feature>
<feature type="transmembrane region" description="Helical" evidence="8">
    <location>
        <begin position="225"/>
        <end position="244"/>
    </location>
</feature>
<keyword evidence="5 8" id="KW-0812">Transmembrane</keyword>
<evidence type="ECO:0000256" key="7">
    <source>
        <dbReference type="ARBA" id="ARBA00023136"/>
    </source>
</evidence>
<dbReference type="PROSITE" id="PS01303">
    <property type="entry name" value="BCCT"/>
    <property type="match status" value="1"/>
</dbReference>
<evidence type="ECO:0000256" key="2">
    <source>
        <dbReference type="ARBA" id="ARBA00005658"/>
    </source>
</evidence>
<feature type="transmembrane region" description="Helical" evidence="8">
    <location>
        <begin position="52"/>
        <end position="72"/>
    </location>
</feature>
<name>A0A4V2SJS4_9PAST</name>